<accession>A0A918P7R0</accession>
<dbReference type="EMBL" id="BMZA01000001">
    <property type="protein sequence ID" value="GGY90055.1"/>
    <property type="molecule type" value="Genomic_DNA"/>
</dbReference>
<keyword evidence="3" id="KW-1185">Reference proteome</keyword>
<feature type="transmembrane region" description="Helical" evidence="1">
    <location>
        <begin position="142"/>
        <end position="165"/>
    </location>
</feature>
<feature type="transmembrane region" description="Helical" evidence="1">
    <location>
        <begin position="209"/>
        <end position="230"/>
    </location>
</feature>
<reference evidence="2" key="1">
    <citation type="journal article" date="2014" name="Int. J. Syst. Evol. Microbiol.">
        <title>Complete genome sequence of Corynebacterium casei LMG S-19264T (=DSM 44701T), isolated from a smear-ripened cheese.</title>
        <authorList>
            <consortium name="US DOE Joint Genome Institute (JGI-PGF)"/>
            <person name="Walter F."/>
            <person name="Albersmeier A."/>
            <person name="Kalinowski J."/>
            <person name="Ruckert C."/>
        </authorList>
    </citation>
    <scope>NUCLEOTIDE SEQUENCE</scope>
    <source>
        <strain evidence="2">KCTC 32255</strain>
    </source>
</reference>
<feature type="transmembrane region" description="Helical" evidence="1">
    <location>
        <begin position="12"/>
        <end position="33"/>
    </location>
</feature>
<feature type="transmembrane region" description="Helical" evidence="1">
    <location>
        <begin position="103"/>
        <end position="122"/>
    </location>
</feature>
<name>A0A918P7R0_9SPHN</name>
<reference evidence="2" key="2">
    <citation type="submission" date="2020-09" db="EMBL/GenBank/DDBJ databases">
        <authorList>
            <person name="Sun Q."/>
            <person name="Kim S."/>
        </authorList>
    </citation>
    <scope>NUCLEOTIDE SEQUENCE</scope>
    <source>
        <strain evidence="2">KCTC 32255</strain>
    </source>
</reference>
<protein>
    <recommendedName>
        <fullName evidence="4">DUF4386 domain-containing protein</fullName>
    </recommendedName>
</protein>
<gene>
    <name evidence="2" type="ORF">GCM10011614_00840</name>
</gene>
<proteinExistence type="predicted"/>
<evidence type="ECO:0000256" key="1">
    <source>
        <dbReference type="SAM" id="Phobius"/>
    </source>
</evidence>
<dbReference type="AlphaFoldDB" id="A0A918P7R0"/>
<feature type="transmembrane region" description="Helical" evidence="1">
    <location>
        <begin position="62"/>
        <end position="83"/>
    </location>
</feature>
<keyword evidence="1" id="KW-0472">Membrane</keyword>
<evidence type="ECO:0008006" key="4">
    <source>
        <dbReference type="Google" id="ProtNLM"/>
    </source>
</evidence>
<evidence type="ECO:0000313" key="2">
    <source>
        <dbReference type="EMBL" id="GGY90055.1"/>
    </source>
</evidence>
<keyword evidence="1" id="KW-1133">Transmembrane helix</keyword>
<feature type="transmembrane region" description="Helical" evidence="1">
    <location>
        <begin position="177"/>
        <end position="197"/>
    </location>
</feature>
<comment type="caution">
    <text evidence="2">The sequence shown here is derived from an EMBL/GenBank/DDBJ whole genome shotgun (WGS) entry which is preliminary data.</text>
</comment>
<evidence type="ECO:0000313" key="3">
    <source>
        <dbReference type="Proteomes" id="UP000648075"/>
    </source>
</evidence>
<dbReference type="Proteomes" id="UP000648075">
    <property type="component" value="Unassembled WGS sequence"/>
</dbReference>
<sequence length="242" mass="27350">MASAPMTEDNSYGAWKFCAWNGMIFMAVFMYFWGWLGHNLPPFAGDAPASEVAGYFRNHSDAVRLGMVTSMTFAVSYAVWGIAIGKVMDYAIGRGHILTDLQVWGAGLTVVPILVSSSFWLLGSYRPEALDDTTLQMIYDAAWLLIDLAYAVTSVQMFGLGFGFLRDKRAEPFFPKWVCWYSIWVGFMFIAECFMPFFKGGAFNRSGILNFWIEFSIFFAYAPIITWYTLKAIGRIRVENGD</sequence>
<dbReference type="RefSeq" id="WP_189619124.1">
    <property type="nucleotide sequence ID" value="NZ_BMZA01000001.1"/>
</dbReference>
<organism evidence="2 3">
    <name type="scientific">Novosphingobium colocasiae</name>
    <dbReference type="NCBI Taxonomy" id="1256513"/>
    <lineage>
        <taxon>Bacteria</taxon>
        <taxon>Pseudomonadati</taxon>
        <taxon>Pseudomonadota</taxon>
        <taxon>Alphaproteobacteria</taxon>
        <taxon>Sphingomonadales</taxon>
        <taxon>Sphingomonadaceae</taxon>
        <taxon>Novosphingobium</taxon>
    </lineage>
</organism>
<keyword evidence="1" id="KW-0812">Transmembrane</keyword>